<dbReference type="AlphaFoldDB" id="A0A0E9XAD9"/>
<organism evidence="1">
    <name type="scientific">Anguilla anguilla</name>
    <name type="common">European freshwater eel</name>
    <name type="synonym">Muraena anguilla</name>
    <dbReference type="NCBI Taxonomy" id="7936"/>
    <lineage>
        <taxon>Eukaryota</taxon>
        <taxon>Metazoa</taxon>
        <taxon>Chordata</taxon>
        <taxon>Craniata</taxon>
        <taxon>Vertebrata</taxon>
        <taxon>Euteleostomi</taxon>
        <taxon>Actinopterygii</taxon>
        <taxon>Neopterygii</taxon>
        <taxon>Teleostei</taxon>
        <taxon>Anguilliformes</taxon>
        <taxon>Anguillidae</taxon>
        <taxon>Anguilla</taxon>
    </lineage>
</organism>
<protein>
    <submittedName>
        <fullName evidence="1">Uncharacterized protein</fullName>
    </submittedName>
</protein>
<dbReference type="EMBL" id="GBXM01009176">
    <property type="protein sequence ID" value="JAH99401.1"/>
    <property type="molecule type" value="Transcribed_RNA"/>
</dbReference>
<accession>A0A0E9XAD9</accession>
<proteinExistence type="predicted"/>
<sequence length="19" mass="2257">MVVWLTLCKVTDYFVLVIN</sequence>
<evidence type="ECO:0000313" key="1">
    <source>
        <dbReference type="EMBL" id="JAH99401.1"/>
    </source>
</evidence>
<name>A0A0E9XAD9_ANGAN</name>
<reference evidence="1" key="2">
    <citation type="journal article" date="2015" name="Fish Shellfish Immunol.">
        <title>Early steps in the European eel (Anguilla anguilla)-Vibrio vulnificus interaction in the gills: Role of the RtxA13 toxin.</title>
        <authorList>
            <person name="Callol A."/>
            <person name="Pajuelo D."/>
            <person name="Ebbesson L."/>
            <person name="Teles M."/>
            <person name="MacKenzie S."/>
            <person name="Amaro C."/>
        </authorList>
    </citation>
    <scope>NUCLEOTIDE SEQUENCE</scope>
</reference>
<reference evidence="1" key="1">
    <citation type="submission" date="2014-11" db="EMBL/GenBank/DDBJ databases">
        <authorList>
            <person name="Amaro Gonzalez C."/>
        </authorList>
    </citation>
    <scope>NUCLEOTIDE SEQUENCE</scope>
</reference>